<dbReference type="AlphaFoldDB" id="A0A849H9F3"/>
<keyword evidence="3" id="KW-1185">Reference proteome</keyword>
<dbReference type="EMBL" id="JABEPQ010000002">
    <property type="protein sequence ID" value="NNM46376.1"/>
    <property type="molecule type" value="Genomic_DNA"/>
</dbReference>
<dbReference type="InterPro" id="IPR018547">
    <property type="entry name" value="AbiEi_C"/>
</dbReference>
<proteinExistence type="predicted"/>
<reference evidence="2 3" key="1">
    <citation type="submission" date="2020-04" db="EMBL/GenBank/DDBJ databases">
        <title>Knoellia sp. isolate from air conditioner.</title>
        <authorList>
            <person name="Chea S."/>
            <person name="Kim D.-U."/>
        </authorList>
    </citation>
    <scope>NUCLEOTIDE SEQUENCE [LARGE SCALE GENOMIC DNA]</scope>
    <source>
        <strain evidence="2 3">DB2414S</strain>
    </source>
</reference>
<feature type="domain" description="AbiEi antitoxin C-terminal" evidence="1">
    <location>
        <begin position="89"/>
        <end position="167"/>
    </location>
</feature>
<protein>
    <recommendedName>
        <fullName evidence="1">AbiEi antitoxin C-terminal domain-containing protein</fullName>
    </recommendedName>
</protein>
<comment type="caution">
    <text evidence="2">The sequence shown here is derived from an EMBL/GenBank/DDBJ whole genome shotgun (WGS) entry which is preliminary data.</text>
</comment>
<evidence type="ECO:0000313" key="2">
    <source>
        <dbReference type="EMBL" id="NNM46376.1"/>
    </source>
</evidence>
<organism evidence="2 3">
    <name type="scientific">Knoellia koreensis</name>
    <dbReference type="NCBI Taxonomy" id="2730921"/>
    <lineage>
        <taxon>Bacteria</taxon>
        <taxon>Bacillati</taxon>
        <taxon>Actinomycetota</taxon>
        <taxon>Actinomycetes</taxon>
        <taxon>Micrococcales</taxon>
        <taxon>Intrasporangiaceae</taxon>
        <taxon>Knoellia</taxon>
    </lineage>
</organism>
<dbReference type="Proteomes" id="UP000588586">
    <property type="component" value="Unassembled WGS sequence"/>
</dbReference>
<dbReference type="RefSeq" id="WP_171243484.1">
    <property type="nucleotide sequence ID" value="NZ_JABEPQ010000002.1"/>
</dbReference>
<sequence length="331" mass="36812">MGGARPDVDWAMLRRYADRQADLVTRAQCLAAGLTDRVIGWRLETGRWSLVHEGVYLTKPGRADWISRARAALLYSGVGVPAIHAALAGRSALHLWGLERSEPQVVEVVVPETRRVAPVDGVRVRRVSRFASVIDPTGDPFRTTVVASVLDVATHGTPLDALSLVARAVQKEMVTGRQLRQEIVDRGGHRYSKLLKVALADVEEGAESGAEVLYIRDVERAHGLPRAVRQARAVGPDGNQRHDNRYDRYRLVLEVDGRLGHETWRDRVRDGRRDRSQLGQDRVTTRVFFADVAITPCQTAYDVAAILRSRGWTGTPRACRRPGCMIRTPDP</sequence>
<name>A0A849H9F3_9MICO</name>
<gene>
    <name evidence="2" type="ORF">HJG52_10200</name>
</gene>
<evidence type="ECO:0000259" key="1">
    <source>
        <dbReference type="Pfam" id="PF09407"/>
    </source>
</evidence>
<accession>A0A849H9F3</accession>
<dbReference type="Pfam" id="PF09407">
    <property type="entry name" value="AbiEi_1"/>
    <property type="match status" value="1"/>
</dbReference>
<evidence type="ECO:0000313" key="3">
    <source>
        <dbReference type="Proteomes" id="UP000588586"/>
    </source>
</evidence>